<evidence type="ECO:0000256" key="1">
    <source>
        <dbReference type="SAM" id="MobiDB-lite"/>
    </source>
</evidence>
<dbReference type="Pfam" id="PF00754">
    <property type="entry name" value="F5_F8_type_C"/>
    <property type="match status" value="1"/>
</dbReference>
<comment type="caution">
    <text evidence="3">The sequence shown here is derived from an EMBL/GenBank/DDBJ whole genome shotgun (WGS) entry which is preliminary data.</text>
</comment>
<keyword evidence="4" id="KW-1185">Reference proteome</keyword>
<evidence type="ECO:0000313" key="3">
    <source>
        <dbReference type="EMBL" id="GAA4040515.1"/>
    </source>
</evidence>
<dbReference type="Proteomes" id="UP001499984">
    <property type="component" value="Unassembled WGS sequence"/>
</dbReference>
<evidence type="ECO:0000313" key="4">
    <source>
        <dbReference type="Proteomes" id="UP001499984"/>
    </source>
</evidence>
<dbReference type="EMBL" id="BAAAZY010000003">
    <property type="protein sequence ID" value="GAA4040515.1"/>
    <property type="molecule type" value="Genomic_DNA"/>
</dbReference>
<name>A0ABP7UDD9_9ACTN</name>
<feature type="domain" description="F5/8 type C" evidence="2">
    <location>
        <begin position="1"/>
        <end position="92"/>
    </location>
</feature>
<feature type="compositionally biased region" description="Polar residues" evidence="1">
    <location>
        <begin position="95"/>
        <end position="105"/>
    </location>
</feature>
<proteinExistence type="predicted"/>
<dbReference type="InterPro" id="IPR008979">
    <property type="entry name" value="Galactose-bd-like_sf"/>
</dbReference>
<evidence type="ECO:0000259" key="2">
    <source>
        <dbReference type="PROSITE" id="PS50022"/>
    </source>
</evidence>
<dbReference type="PROSITE" id="PS50022">
    <property type="entry name" value="FA58C_3"/>
    <property type="match status" value="1"/>
</dbReference>
<gene>
    <name evidence="3" type="ORF">GCM10022233_06400</name>
</gene>
<reference evidence="4" key="1">
    <citation type="journal article" date="2019" name="Int. J. Syst. Evol. Microbiol.">
        <title>The Global Catalogue of Microorganisms (GCM) 10K type strain sequencing project: providing services to taxonomists for standard genome sequencing and annotation.</title>
        <authorList>
            <consortium name="The Broad Institute Genomics Platform"/>
            <consortium name="The Broad Institute Genome Sequencing Center for Infectious Disease"/>
            <person name="Wu L."/>
            <person name="Ma J."/>
        </authorList>
    </citation>
    <scope>NUCLEOTIDE SEQUENCE [LARGE SCALE GENOMIC DNA]</scope>
    <source>
        <strain evidence="4">JCM 16925</strain>
    </source>
</reference>
<organism evidence="3 4">
    <name type="scientific">Streptomyces shaanxiensis</name>
    <dbReference type="NCBI Taxonomy" id="653357"/>
    <lineage>
        <taxon>Bacteria</taxon>
        <taxon>Bacillati</taxon>
        <taxon>Actinomycetota</taxon>
        <taxon>Actinomycetes</taxon>
        <taxon>Kitasatosporales</taxon>
        <taxon>Streptomycetaceae</taxon>
        <taxon>Streptomyces</taxon>
    </lineage>
</organism>
<accession>A0ABP7UDD9</accession>
<protein>
    <recommendedName>
        <fullName evidence="2">F5/8 type C domain-containing protein</fullName>
    </recommendedName>
</protein>
<sequence>MQPGDWFQLDLGSTQTFDQVVLDTGASSGDFARQYEVYTSDDGTDWGEPIATGSGSTVPRILLPTTARYIRVVNEVSSGSWWSLHDVSVLAPEGRTTSPDATSDGLQRKNAPLPNGTQLQVTYNSGGGAATFDIPWGDTTYSYRLPATRPA</sequence>
<feature type="region of interest" description="Disordered" evidence="1">
    <location>
        <begin position="93"/>
        <end position="115"/>
    </location>
</feature>
<dbReference type="InterPro" id="IPR000421">
    <property type="entry name" value="FA58C"/>
</dbReference>
<dbReference type="Gene3D" id="2.60.120.260">
    <property type="entry name" value="Galactose-binding domain-like"/>
    <property type="match status" value="1"/>
</dbReference>
<dbReference type="SUPFAM" id="SSF49785">
    <property type="entry name" value="Galactose-binding domain-like"/>
    <property type="match status" value="1"/>
</dbReference>